<dbReference type="AlphaFoldDB" id="A0A8C4WXQ8"/>
<dbReference type="InterPro" id="IPR001192">
    <property type="entry name" value="PI-PLC_fam"/>
</dbReference>
<dbReference type="InterPro" id="IPR017946">
    <property type="entry name" value="PLC-like_Pdiesterase_TIM-brl"/>
</dbReference>
<feature type="binding site" evidence="13">
    <location>
        <position position="390"/>
    </location>
    <ligand>
        <name>Ca(2+)</name>
        <dbReference type="ChEBI" id="CHEBI:29108"/>
    </ligand>
</feature>
<feature type="domain" description="C2" evidence="16">
    <location>
        <begin position="713"/>
        <end position="841"/>
    </location>
</feature>
<dbReference type="InterPro" id="IPR011992">
    <property type="entry name" value="EF-hand-dom_pair"/>
</dbReference>
<dbReference type="Ensembl" id="ENSEBUT00000018638.1">
    <property type="protein sequence ID" value="ENSEBUP00000018062.1"/>
    <property type="gene ID" value="ENSEBUG00000011249.1"/>
</dbReference>
<feature type="coiled-coil region" evidence="14">
    <location>
        <begin position="1090"/>
        <end position="1152"/>
    </location>
</feature>
<dbReference type="GO" id="GO:0005509">
    <property type="term" value="F:calcium ion binding"/>
    <property type="evidence" value="ECO:0007669"/>
    <property type="project" value="UniProtKB-UniRule"/>
</dbReference>
<feature type="domain" description="PI-PLC Y-box" evidence="17">
    <location>
        <begin position="597"/>
        <end position="713"/>
    </location>
</feature>
<organism evidence="18 19">
    <name type="scientific">Eptatretus burgeri</name>
    <name type="common">Inshore hagfish</name>
    <dbReference type="NCBI Taxonomy" id="7764"/>
    <lineage>
        <taxon>Eukaryota</taxon>
        <taxon>Metazoa</taxon>
        <taxon>Chordata</taxon>
        <taxon>Craniata</taxon>
        <taxon>Vertebrata</taxon>
        <taxon>Cyclostomata</taxon>
        <taxon>Myxini</taxon>
        <taxon>Myxiniformes</taxon>
        <taxon>Myxinidae</taxon>
        <taxon>Eptatretinae</taxon>
        <taxon>Eptatretus</taxon>
    </lineage>
</organism>
<dbReference type="CDD" id="cd13361">
    <property type="entry name" value="PH_PLC_beta"/>
    <property type="match status" value="1"/>
</dbReference>
<evidence type="ECO:0000259" key="16">
    <source>
        <dbReference type="PROSITE" id="PS50004"/>
    </source>
</evidence>
<dbReference type="SMART" id="SM00148">
    <property type="entry name" value="PLCXc"/>
    <property type="match status" value="1"/>
</dbReference>
<feature type="compositionally biased region" description="Basic and acidic residues" evidence="15">
    <location>
        <begin position="577"/>
        <end position="586"/>
    </location>
</feature>
<dbReference type="CDD" id="cd08591">
    <property type="entry name" value="PI-PLCc_beta"/>
    <property type="match status" value="1"/>
</dbReference>
<keyword evidence="14" id="KW-0175">Coiled coil</keyword>
<dbReference type="SMART" id="SM00149">
    <property type="entry name" value="PLCYc"/>
    <property type="match status" value="1"/>
</dbReference>
<dbReference type="Pfam" id="PF22631">
    <property type="entry name" value="PLCB1-4-like_EFh"/>
    <property type="match status" value="1"/>
</dbReference>
<dbReference type="InterPro" id="IPR014815">
    <property type="entry name" value="PLC-beta_C"/>
</dbReference>
<dbReference type="Gene3D" id="1.20.1230.10">
    <property type="entry name" value="Phospholipase C beta, distal C-terminal domain"/>
    <property type="match status" value="1"/>
</dbReference>
<dbReference type="Ensembl" id="ENSEBUT00000018594.1">
    <property type="protein sequence ID" value="ENSEBUP00000018018.1"/>
    <property type="gene ID" value="ENSEBUG00000011249.1"/>
</dbReference>
<keyword evidence="4 11" id="KW-0378">Hydrolase</keyword>
<dbReference type="InterPro" id="IPR016280">
    <property type="entry name" value="PLC-beta"/>
</dbReference>
<keyword evidence="3" id="KW-0597">Phosphoprotein</keyword>
<dbReference type="PRINTS" id="PR00390">
    <property type="entry name" value="PHPHLIPASEC"/>
</dbReference>
<keyword evidence="5 13" id="KW-0106">Calcium</keyword>
<dbReference type="GO" id="GO:0007186">
    <property type="term" value="P:G protein-coupled receptor signaling pathway"/>
    <property type="evidence" value="ECO:0007669"/>
    <property type="project" value="TreeGrafter"/>
</dbReference>
<feature type="compositionally biased region" description="Polar residues" evidence="15">
    <location>
        <begin position="513"/>
        <end position="522"/>
    </location>
</feature>
<name>A0A8C4WXQ8_EPTBU</name>
<comment type="subcellular location">
    <subcellularLocation>
        <location evidence="1">Cytoplasm</location>
    </subcellularLocation>
</comment>
<evidence type="ECO:0000256" key="4">
    <source>
        <dbReference type="ARBA" id="ARBA00022801"/>
    </source>
</evidence>
<evidence type="ECO:0000313" key="19">
    <source>
        <dbReference type="Proteomes" id="UP000694388"/>
    </source>
</evidence>
<dbReference type="PANTHER" id="PTHR10336">
    <property type="entry name" value="PHOSPHOINOSITIDE-SPECIFIC PHOSPHOLIPASE C FAMILY PROTEIN"/>
    <property type="match status" value="1"/>
</dbReference>
<dbReference type="Gene3D" id="2.60.40.150">
    <property type="entry name" value="C2 domain"/>
    <property type="match status" value="1"/>
</dbReference>
<dbReference type="SUPFAM" id="SSF51695">
    <property type="entry name" value="PLC-like phosphodiesterases"/>
    <property type="match status" value="1"/>
</dbReference>
<evidence type="ECO:0000313" key="18">
    <source>
        <dbReference type="Ensembl" id="ENSEBUP00000018018.1"/>
    </source>
</evidence>
<dbReference type="Gene3D" id="2.30.29.240">
    <property type="match status" value="1"/>
</dbReference>
<proteinExistence type="predicted"/>
<reference evidence="18" key="1">
    <citation type="submission" date="2025-05" db="UniProtKB">
        <authorList>
            <consortium name="Ensembl"/>
        </authorList>
    </citation>
    <scope>IDENTIFICATION</scope>
</reference>
<dbReference type="InterPro" id="IPR000909">
    <property type="entry name" value="PLipase_C_PInositol-sp_X_dom"/>
</dbReference>
<evidence type="ECO:0000256" key="8">
    <source>
        <dbReference type="ARBA" id="ARBA00023224"/>
    </source>
</evidence>
<dbReference type="GO" id="GO:0016042">
    <property type="term" value="P:lipid catabolic process"/>
    <property type="evidence" value="ECO:0007669"/>
    <property type="project" value="UniProtKB-KW"/>
</dbReference>
<dbReference type="PIRSF" id="PIRSF000956">
    <property type="entry name" value="PLC-beta"/>
    <property type="match status" value="1"/>
</dbReference>
<keyword evidence="2" id="KW-0963">Cytoplasm</keyword>
<dbReference type="InterPro" id="IPR037862">
    <property type="entry name" value="PLC-beta_PH"/>
</dbReference>
<dbReference type="InterPro" id="IPR042531">
    <property type="entry name" value="PLC-beta_C_sf"/>
</dbReference>
<keyword evidence="6 11" id="KW-0442">Lipid degradation</keyword>
<dbReference type="PROSITE" id="PS50004">
    <property type="entry name" value="C2"/>
    <property type="match status" value="1"/>
</dbReference>
<dbReference type="SMART" id="SM00239">
    <property type="entry name" value="C2"/>
    <property type="match status" value="1"/>
</dbReference>
<dbReference type="Pfam" id="PF17787">
    <property type="entry name" value="PH_14"/>
    <property type="match status" value="1"/>
</dbReference>
<dbReference type="OMA" id="THENNVN"/>
<dbReference type="Pfam" id="PF00168">
    <property type="entry name" value="C2"/>
    <property type="match status" value="1"/>
</dbReference>
<dbReference type="PROSITE" id="PS50008">
    <property type="entry name" value="PIPLC_Y_DOMAIN"/>
    <property type="match status" value="1"/>
</dbReference>
<evidence type="ECO:0000256" key="5">
    <source>
        <dbReference type="ARBA" id="ARBA00022837"/>
    </source>
</evidence>
<dbReference type="GO" id="GO:0051209">
    <property type="term" value="P:release of sequestered calcium ion into cytosol"/>
    <property type="evidence" value="ECO:0007669"/>
    <property type="project" value="TreeGrafter"/>
</dbReference>
<dbReference type="GO" id="GO:0046488">
    <property type="term" value="P:phosphatidylinositol metabolic process"/>
    <property type="evidence" value="ECO:0007669"/>
    <property type="project" value="TreeGrafter"/>
</dbReference>
<dbReference type="InterPro" id="IPR035892">
    <property type="entry name" value="C2_domain_sf"/>
</dbReference>
<comment type="catalytic activity">
    <reaction evidence="9">
        <text>a 1,2-diacyl-sn-glycero-3-phospho-(1D-myo-inositol-4,5-bisphosphate) + H2O = 1D-myo-inositol 1,4,5-trisphosphate + a 1,2-diacyl-sn-glycerol + H(+)</text>
        <dbReference type="Rhea" id="RHEA:33179"/>
        <dbReference type="ChEBI" id="CHEBI:15377"/>
        <dbReference type="ChEBI" id="CHEBI:15378"/>
        <dbReference type="ChEBI" id="CHEBI:17815"/>
        <dbReference type="ChEBI" id="CHEBI:58456"/>
        <dbReference type="ChEBI" id="CHEBI:203600"/>
        <dbReference type="EC" id="3.1.4.11"/>
    </reaction>
    <physiologicalReaction direction="left-to-right" evidence="9">
        <dbReference type="Rhea" id="RHEA:33180"/>
    </physiologicalReaction>
</comment>
<evidence type="ECO:0000256" key="6">
    <source>
        <dbReference type="ARBA" id="ARBA00022963"/>
    </source>
</evidence>
<evidence type="ECO:0000256" key="12">
    <source>
        <dbReference type="PIRSR" id="PIRSR000956-1"/>
    </source>
</evidence>
<protein>
    <recommendedName>
        <fullName evidence="11">1-phosphatidylinositol 4,5-bisphosphate phosphodiesterase</fullName>
        <ecNumber evidence="11">3.1.4.11</ecNumber>
    </recommendedName>
</protein>
<dbReference type="SUPFAM" id="SSF49562">
    <property type="entry name" value="C2 domain (Calcium/lipid-binding domain, CaLB)"/>
    <property type="match status" value="1"/>
</dbReference>
<evidence type="ECO:0000256" key="2">
    <source>
        <dbReference type="ARBA" id="ARBA00022490"/>
    </source>
</evidence>
<dbReference type="GeneTree" id="ENSGT00940000155428"/>
<feature type="compositionally biased region" description="Basic residues" evidence="15">
    <location>
        <begin position="490"/>
        <end position="499"/>
    </location>
</feature>
<dbReference type="InterPro" id="IPR001711">
    <property type="entry name" value="PLipase_C_Pinositol-sp_Y"/>
</dbReference>
<evidence type="ECO:0000256" key="7">
    <source>
        <dbReference type="ARBA" id="ARBA00023098"/>
    </source>
</evidence>
<dbReference type="SUPFAM" id="SSF50729">
    <property type="entry name" value="PH domain-like"/>
    <property type="match status" value="1"/>
</dbReference>
<dbReference type="InterPro" id="IPR000008">
    <property type="entry name" value="C2_dom"/>
</dbReference>
<dbReference type="CDD" id="cd00275">
    <property type="entry name" value="C2_PLC_like"/>
    <property type="match status" value="1"/>
</dbReference>
<evidence type="ECO:0000256" key="13">
    <source>
        <dbReference type="PIRSR" id="PIRSR000956-2"/>
    </source>
</evidence>
<comment type="cofactor">
    <cofactor evidence="13">
        <name>Ca(2+)</name>
        <dbReference type="ChEBI" id="CHEBI:29108"/>
    </cofactor>
    <text evidence="13">Binds 1 Ca(2+) ion per subunit.</text>
</comment>
<feature type="compositionally biased region" description="Acidic residues" evidence="15">
    <location>
        <begin position="566"/>
        <end position="576"/>
    </location>
</feature>
<feature type="region of interest" description="Disordered" evidence="15">
    <location>
        <begin position="544"/>
        <end position="586"/>
    </location>
</feature>
<feature type="region of interest" description="Disordered" evidence="15">
    <location>
        <begin position="490"/>
        <end position="522"/>
    </location>
</feature>
<evidence type="ECO:0000256" key="1">
    <source>
        <dbReference type="ARBA" id="ARBA00004496"/>
    </source>
</evidence>
<feature type="region of interest" description="Disordered" evidence="15">
    <location>
        <begin position="1009"/>
        <end position="1064"/>
    </location>
</feature>
<dbReference type="Pfam" id="PF00387">
    <property type="entry name" value="PI-PLC-Y"/>
    <property type="match status" value="1"/>
</dbReference>
<feature type="compositionally biased region" description="Low complexity" evidence="15">
    <location>
        <begin position="1054"/>
        <end position="1064"/>
    </location>
</feature>
<dbReference type="FunFam" id="2.60.40.150:FF:000008">
    <property type="entry name" value="1-phosphatidylinositol 4,5-bisphosphate phosphodiesterase"/>
    <property type="match status" value="1"/>
</dbReference>
<dbReference type="Pfam" id="PF00388">
    <property type="entry name" value="PI-PLC-X"/>
    <property type="match status" value="1"/>
</dbReference>
<dbReference type="Proteomes" id="UP000694388">
    <property type="component" value="Unplaced"/>
</dbReference>
<evidence type="ECO:0000256" key="10">
    <source>
        <dbReference type="ARBA" id="ARBA00023726"/>
    </source>
</evidence>
<sequence length="1239" mass="140236">MQAGLKRPGRPGRTAASALPYSLWCSMAGAQPGVHAVQLKTLSVPDALKKGNKFIKWEEDSNVGVNVFLKVDPQGFFLHWVDHNKESECLEITGIRDTRIGKFARTPKDGKLREMFESGNTEVRLEKRTVTVVYGSDFVNLTFLSFIAFSEEIAKEWTDGIFLLASNLLAQNASRETLLEKMYTRLTLQLNQDGKIPVKLITRLLSSDRRRVECSLEYCNLPCGRNDAIKLADFTAEVFRRFIKHLCPRPEIDTIFSEIGAKNRPYLTLEQFTEFINNRQRDPRLNEILYPPLKPAQVQQLVEKYERNEIFTQKGQLSVDGFLRYLSDDINNVIPPEKIDQSEDMNQSLCHYFINSSHNTYLTAGQLAGMSSVEMYRQTLLAGCRCVELDCWKGRTAEEEPVITHGFTMTTEILFRDVIEAIADCAFKTSPYPIILSFENHVDSAKQQAKMAEYCRTIFGDLLLTEPLEKYGLEPNMPLPSPEELRGKILIKNKKKHTPKGADGSTKRRLAEMTSSALSDSSGICEALSPGAGIAGQDTLEGLPEQQEGDNLHPTLIKKPTVDGEPYSDDEDDEEDDAKKGSTDENMAKEVSATEEMSNLVNYTQPVKFNSFEASTKRNRSYEMSSFVETKGMEQLTKSPVEFVEYNKWQMSRIYPKGTRVDSSNYMPQVFWNAGCQFVALNFQSMDLPMQLNMGKFEYNGCSGYILKPEFMRRPDKHFDPFSENTVDGIIANTISVKVISGQFLLDKKVSCYVEVDMFGLPVDTKRKIYKSKTVTGNSLNPVWDEEPFVFKKVVLPTLATLRIAVFEDNGKLLGHRILPVSAIRPGYRHICLRNESNQPLLLSSLFVYIVVKDYVPDAFADLTEALANPIRYVSLMEQREQQLAALIGEEEEKNAEPSSKAKGRTLKAKSEENGVSSPNTPQVTENGLPISSAPNIRALSGGHVASSPVPGDPTKSLVHHSKSPAKSTPAQKDDIVASVLRFVEATTQSELLHHKAVQKLLQKQQKDLREMQRRQQKREAELVKEQKVHAADLSRRKAGLERNLRKSMKKKNGTPTSSETTTLEGELSAIEAKIAQEVADLQNQHQDGLVQLLQELLEQERTMRQQHAKILVHKLHEVAVENQAAQIKKTKEICEKETKELKKKMDSRRQEKIENLTKETRDKVEVEGQKTEINRSYIQEVVQTIKMLSESQERRQEKLEESHQLILQEVMAEEAKLMSELEEDIALRSEKLQKKQST</sequence>
<keyword evidence="8 11" id="KW-0807">Transducer</keyword>
<dbReference type="GO" id="GO:0005737">
    <property type="term" value="C:cytoplasm"/>
    <property type="evidence" value="ECO:0007669"/>
    <property type="project" value="UniProtKB-SubCell"/>
</dbReference>
<feature type="compositionally biased region" description="Polar residues" evidence="15">
    <location>
        <begin position="914"/>
        <end position="926"/>
    </location>
</feature>
<keyword evidence="13" id="KW-0479">Metal-binding</keyword>
<evidence type="ECO:0000256" key="9">
    <source>
        <dbReference type="ARBA" id="ARBA00023674"/>
    </source>
</evidence>
<feature type="binding site" evidence="13">
    <location>
        <position position="388"/>
    </location>
    <ligand>
        <name>Ca(2+)</name>
        <dbReference type="ChEBI" id="CHEBI:29108"/>
    </ligand>
</feature>
<dbReference type="Gene3D" id="1.10.238.10">
    <property type="entry name" value="EF-hand"/>
    <property type="match status" value="1"/>
</dbReference>
<evidence type="ECO:0000256" key="3">
    <source>
        <dbReference type="ARBA" id="ARBA00022553"/>
    </source>
</evidence>
<feature type="binding site" evidence="13">
    <location>
        <position position="439"/>
    </location>
    <ligand>
        <name>Ca(2+)</name>
        <dbReference type="ChEBI" id="CHEBI:29108"/>
    </ligand>
</feature>
<keyword evidence="7 11" id="KW-0443">Lipid metabolism</keyword>
<dbReference type="SUPFAM" id="SSF69989">
    <property type="entry name" value="C-terminal domain of PLC-beta"/>
    <property type="match status" value="1"/>
</dbReference>
<feature type="active site" evidence="12">
    <location>
        <position position="358"/>
    </location>
</feature>
<dbReference type="PANTHER" id="PTHR10336:SF149">
    <property type="entry name" value="1-PHOSPHATIDYLINOSITOL 4,5-BISPHOSPHATE PHOSPHODIESTERASE CLASSES I AND II"/>
    <property type="match status" value="1"/>
</dbReference>
<dbReference type="FunFam" id="1.10.238.10:FF:000005">
    <property type="entry name" value="Phosphoinositide phospholipase C"/>
    <property type="match status" value="1"/>
</dbReference>
<feature type="active site" evidence="12">
    <location>
        <position position="405"/>
    </location>
</feature>
<dbReference type="Gene3D" id="3.20.20.190">
    <property type="entry name" value="Phosphatidylinositol (PI) phosphodiesterase"/>
    <property type="match status" value="1"/>
</dbReference>
<feature type="compositionally biased region" description="Basic and acidic residues" evidence="15">
    <location>
        <begin position="1009"/>
        <end position="1045"/>
    </location>
</feature>
<dbReference type="GO" id="GO:0048015">
    <property type="term" value="P:phosphatidylinositol-mediated signaling"/>
    <property type="evidence" value="ECO:0007669"/>
    <property type="project" value="TreeGrafter"/>
</dbReference>
<evidence type="ECO:0000256" key="11">
    <source>
        <dbReference type="PIRNR" id="PIRNR000956"/>
    </source>
</evidence>
<dbReference type="InterPro" id="IPR053945">
    <property type="entry name" value="PLCB1-4-like_EFh"/>
</dbReference>
<evidence type="ECO:0000256" key="14">
    <source>
        <dbReference type="SAM" id="Coils"/>
    </source>
</evidence>
<dbReference type="GO" id="GO:0004435">
    <property type="term" value="F:phosphatidylinositol-4,5-bisphosphate phospholipase C activity"/>
    <property type="evidence" value="ECO:0007669"/>
    <property type="project" value="UniProtKB-UniRule"/>
</dbReference>
<dbReference type="EC" id="3.1.4.11" evidence="11"/>
<dbReference type="PROSITE" id="PS50007">
    <property type="entry name" value="PIPLC_X_DOMAIN"/>
    <property type="match status" value="1"/>
</dbReference>
<dbReference type="Pfam" id="PF08703">
    <property type="entry name" value="PLC-beta_C"/>
    <property type="match status" value="1"/>
</dbReference>
<dbReference type="SUPFAM" id="SSF47473">
    <property type="entry name" value="EF-hand"/>
    <property type="match status" value="1"/>
</dbReference>
<evidence type="ECO:0000259" key="17">
    <source>
        <dbReference type="PROSITE" id="PS50008"/>
    </source>
</evidence>
<evidence type="ECO:0000256" key="15">
    <source>
        <dbReference type="SAM" id="MobiDB-lite"/>
    </source>
</evidence>
<feature type="binding site" evidence="13">
    <location>
        <position position="359"/>
    </location>
    <ligand>
        <name>Ca(2+)</name>
        <dbReference type="ChEBI" id="CHEBI:29108"/>
    </ligand>
</feature>
<keyword evidence="19" id="KW-1185">Reference proteome</keyword>
<accession>A0A8C4WXQ8</accession>
<feature type="region of interest" description="Disordered" evidence="15">
    <location>
        <begin position="888"/>
        <end position="973"/>
    </location>
</feature>
<comment type="catalytic activity">
    <reaction evidence="10">
        <text>a 1,2-diacyl-sn-glycero-3-phospho-(1D-myo-inositol) + H2O = 1D-myo-inositol 1-phosphate + a 1,2-diacyl-sn-glycerol + H(+)</text>
        <dbReference type="Rhea" id="RHEA:43484"/>
        <dbReference type="ChEBI" id="CHEBI:15377"/>
        <dbReference type="ChEBI" id="CHEBI:15378"/>
        <dbReference type="ChEBI" id="CHEBI:17815"/>
        <dbReference type="ChEBI" id="CHEBI:57880"/>
        <dbReference type="ChEBI" id="CHEBI:58433"/>
    </reaction>
    <physiologicalReaction direction="left-to-right" evidence="10">
        <dbReference type="Rhea" id="RHEA:43485"/>
    </physiologicalReaction>
</comment>